<evidence type="ECO:0000313" key="3">
    <source>
        <dbReference type="Proteomes" id="UP000195412"/>
    </source>
</evidence>
<organism evidence="2 3">
    <name type="scientific">Levilactobacillus zymae</name>
    <dbReference type="NCBI Taxonomy" id="267363"/>
    <lineage>
        <taxon>Bacteria</taxon>
        <taxon>Bacillati</taxon>
        <taxon>Bacillota</taxon>
        <taxon>Bacilli</taxon>
        <taxon>Lactobacillales</taxon>
        <taxon>Lactobacillaceae</taxon>
        <taxon>Levilactobacillus</taxon>
    </lineage>
</organism>
<dbReference type="PANTHER" id="PTHR43162">
    <property type="match status" value="1"/>
</dbReference>
<feature type="domain" description="NAD(P)-binding" evidence="1">
    <location>
        <begin position="7"/>
        <end position="194"/>
    </location>
</feature>
<proteinExistence type="predicted"/>
<sequence>MKIVLTGSLGHINAPLVQQLIAAHHTVTVISHNPQRQAAITALGAIPAIGSIIDQAFLTRTFTGADAVYLMITSATGGADLFAAGRQQATIYANAVRAAGVTHVVNLSSVGANLGPEVGSLHIYNVIEGVLTRQLPGTNLTFIRPTGMFYNLFSQLTSIRQHHAIYTNSQLDQRNSWVAPADIAPVVAQALTDPQPVVTSQYVASDERSFTEVATTLGVALNLPDLQAIQISDTTMLANLIQAGMPTEFATQYVKTTAYERDHDFYADYQAHHPVLGPTKLSDFAQEFAQVYAQQ</sequence>
<evidence type="ECO:0000313" key="2">
    <source>
        <dbReference type="EMBL" id="SMS15453.1"/>
    </source>
</evidence>
<reference evidence="3" key="1">
    <citation type="submission" date="2017-05" db="EMBL/GenBank/DDBJ databases">
        <authorList>
            <person name="Papadimitriou K."/>
        </authorList>
    </citation>
    <scope>NUCLEOTIDE SEQUENCE [LARGE SCALE GENOMIC DNA]</scope>
    <source>
        <strain evidence="3">ACA-DC 3411</strain>
    </source>
</reference>
<dbReference type="AlphaFoldDB" id="A0A1Y6K2X8"/>
<dbReference type="Gene3D" id="3.40.50.720">
    <property type="entry name" value="NAD(P)-binding Rossmann-like Domain"/>
    <property type="match status" value="1"/>
</dbReference>
<gene>
    <name evidence="2" type="ORF">LZ3411_2403</name>
</gene>
<dbReference type="PANTHER" id="PTHR43162:SF1">
    <property type="entry name" value="PRESTALK A DIFFERENTIATION PROTEIN A"/>
    <property type="match status" value="1"/>
</dbReference>
<dbReference type="SUPFAM" id="SSF51735">
    <property type="entry name" value="NAD(P)-binding Rossmann-fold domains"/>
    <property type="match status" value="1"/>
</dbReference>
<dbReference type="InterPro" id="IPR036291">
    <property type="entry name" value="NAD(P)-bd_dom_sf"/>
</dbReference>
<protein>
    <recommendedName>
        <fullName evidence="1">NAD(P)-binding domain-containing protein</fullName>
    </recommendedName>
</protein>
<dbReference type="InterPro" id="IPR016040">
    <property type="entry name" value="NAD(P)-bd_dom"/>
</dbReference>
<accession>A0A1Y6K2X8</accession>
<dbReference type="EMBL" id="LT854705">
    <property type="protein sequence ID" value="SMS15453.1"/>
    <property type="molecule type" value="Genomic_DNA"/>
</dbReference>
<dbReference type="Proteomes" id="UP000195412">
    <property type="component" value="Chromosome I"/>
</dbReference>
<evidence type="ECO:0000259" key="1">
    <source>
        <dbReference type="Pfam" id="PF13460"/>
    </source>
</evidence>
<name>A0A1Y6K2X8_9LACO</name>
<dbReference type="InterPro" id="IPR051604">
    <property type="entry name" value="Ergot_Alk_Oxidoreductase"/>
</dbReference>
<dbReference type="Gene3D" id="3.90.25.10">
    <property type="entry name" value="UDP-galactose 4-epimerase, domain 1"/>
    <property type="match status" value="1"/>
</dbReference>
<dbReference type="KEGG" id="lzy:LZ3411_2403"/>
<dbReference type="Pfam" id="PF13460">
    <property type="entry name" value="NAD_binding_10"/>
    <property type="match status" value="1"/>
</dbReference>
<dbReference type="RefSeq" id="WP_087742681.1">
    <property type="nucleotide sequence ID" value="NZ_JBPWQU010000006.1"/>
</dbReference>